<comment type="caution">
    <text evidence="1">The sequence shown here is derived from an EMBL/GenBank/DDBJ whole genome shotgun (WGS) entry which is preliminary data.</text>
</comment>
<organism evidence="1 2">
    <name type="scientific">Salipiger mucosus DSM 16094</name>
    <dbReference type="NCBI Taxonomy" id="1123237"/>
    <lineage>
        <taxon>Bacteria</taxon>
        <taxon>Pseudomonadati</taxon>
        <taxon>Pseudomonadota</taxon>
        <taxon>Alphaproteobacteria</taxon>
        <taxon>Rhodobacterales</taxon>
        <taxon>Roseobacteraceae</taxon>
        <taxon>Salipiger</taxon>
    </lineage>
</organism>
<dbReference type="OrthoDB" id="7659348at2"/>
<name>S9QVX3_9RHOB</name>
<dbReference type="AlphaFoldDB" id="S9QVX3"/>
<protein>
    <submittedName>
        <fullName evidence="1">Uncharacterized protein</fullName>
    </submittedName>
</protein>
<dbReference type="EMBL" id="APVH01000008">
    <property type="protein sequence ID" value="EPX85536.1"/>
    <property type="molecule type" value="Genomic_DNA"/>
</dbReference>
<evidence type="ECO:0000313" key="1">
    <source>
        <dbReference type="EMBL" id="EPX85536.1"/>
    </source>
</evidence>
<keyword evidence="2" id="KW-1185">Reference proteome</keyword>
<accession>S9QVX3</accession>
<dbReference type="Proteomes" id="UP000015347">
    <property type="component" value="Unassembled WGS sequence"/>
</dbReference>
<dbReference type="eggNOG" id="ENOG5033HSG">
    <property type="taxonomic scope" value="Bacteria"/>
</dbReference>
<gene>
    <name evidence="1" type="ORF">Salmuc_04807</name>
</gene>
<reference evidence="2" key="1">
    <citation type="journal article" date="2014" name="Stand. Genomic Sci.">
        <title>Genome sequence of the exopolysaccharide-producing Salipiger mucosus type strain (DSM 16094(T)), a moderately halophilic member of the Roseobacter clade.</title>
        <authorList>
            <person name="Riedel T."/>
            <person name="Spring S."/>
            <person name="Fiebig A."/>
            <person name="Petersen J."/>
            <person name="Kyrpides N.C."/>
            <person name="Goker M."/>
            <person name="Klenk H.P."/>
        </authorList>
    </citation>
    <scope>NUCLEOTIDE SEQUENCE [LARGE SCALE GENOMIC DNA]</scope>
    <source>
        <strain evidence="2">DSM 16094</strain>
    </source>
</reference>
<sequence>MGHDWIIDVLTDLKTFARDNRLDALAEQLDEAQLVAQVEIASRVRGPRIGVCGGHARNGRASGTA</sequence>
<proteinExistence type="predicted"/>
<dbReference type="STRING" id="1123237.Salmuc_04807"/>
<dbReference type="RefSeq" id="WP_020038893.1">
    <property type="nucleotide sequence ID" value="NZ_KE557273.1"/>
</dbReference>
<dbReference type="HOGENOM" id="CLU_202511_0_0_5"/>
<evidence type="ECO:0000313" key="2">
    <source>
        <dbReference type="Proteomes" id="UP000015347"/>
    </source>
</evidence>